<dbReference type="AlphaFoldDB" id="A0A0A9FY33"/>
<organism evidence="1">
    <name type="scientific">Arundo donax</name>
    <name type="common">Giant reed</name>
    <name type="synonym">Donax arundinaceus</name>
    <dbReference type="NCBI Taxonomy" id="35708"/>
    <lineage>
        <taxon>Eukaryota</taxon>
        <taxon>Viridiplantae</taxon>
        <taxon>Streptophyta</taxon>
        <taxon>Embryophyta</taxon>
        <taxon>Tracheophyta</taxon>
        <taxon>Spermatophyta</taxon>
        <taxon>Magnoliopsida</taxon>
        <taxon>Liliopsida</taxon>
        <taxon>Poales</taxon>
        <taxon>Poaceae</taxon>
        <taxon>PACMAD clade</taxon>
        <taxon>Arundinoideae</taxon>
        <taxon>Arundineae</taxon>
        <taxon>Arundo</taxon>
    </lineage>
</organism>
<accession>A0A0A9FY33</accession>
<reference evidence="1" key="1">
    <citation type="submission" date="2014-09" db="EMBL/GenBank/DDBJ databases">
        <authorList>
            <person name="Magalhaes I.L.F."/>
            <person name="Oliveira U."/>
            <person name="Santos F.R."/>
            <person name="Vidigal T.H.D.A."/>
            <person name="Brescovit A.D."/>
            <person name="Santos A.J."/>
        </authorList>
    </citation>
    <scope>NUCLEOTIDE SEQUENCE</scope>
    <source>
        <tissue evidence="1">Shoot tissue taken approximately 20 cm above the soil surface</tissue>
    </source>
</reference>
<reference evidence="1" key="2">
    <citation type="journal article" date="2015" name="Data Brief">
        <title>Shoot transcriptome of the giant reed, Arundo donax.</title>
        <authorList>
            <person name="Barrero R.A."/>
            <person name="Guerrero F.D."/>
            <person name="Moolhuijzen P."/>
            <person name="Goolsby J.A."/>
            <person name="Tidwell J."/>
            <person name="Bellgard S.E."/>
            <person name="Bellgard M.I."/>
        </authorList>
    </citation>
    <scope>NUCLEOTIDE SEQUENCE</scope>
    <source>
        <tissue evidence="1">Shoot tissue taken approximately 20 cm above the soil surface</tissue>
    </source>
</reference>
<proteinExistence type="predicted"/>
<dbReference type="EMBL" id="GBRH01182675">
    <property type="protein sequence ID" value="JAE15221.1"/>
    <property type="molecule type" value="Transcribed_RNA"/>
</dbReference>
<protein>
    <submittedName>
        <fullName evidence="1">Uncharacterized protein</fullName>
    </submittedName>
</protein>
<sequence length="55" mass="6341">MVAFSSSWNFINIFKVYNLDSCSSIGNFDIRTLLLFNDSKSSCCSILYLFSKRIM</sequence>
<name>A0A0A9FY33_ARUDO</name>
<evidence type="ECO:0000313" key="1">
    <source>
        <dbReference type="EMBL" id="JAE15221.1"/>
    </source>
</evidence>